<organism evidence="3 4">
    <name type="scientific">Saccharopolyspora gloriosae</name>
    <dbReference type="NCBI Taxonomy" id="455344"/>
    <lineage>
        <taxon>Bacteria</taxon>
        <taxon>Bacillati</taxon>
        <taxon>Actinomycetota</taxon>
        <taxon>Actinomycetes</taxon>
        <taxon>Pseudonocardiales</taxon>
        <taxon>Pseudonocardiaceae</taxon>
        <taxon>Saccharopolyspora</taxon>
    </lineage>
</organism>
<dbReference type="CDD" id="cd05233">
    <property type="entry name" value="SDR_c"/>
    <property type="match status" value="1"/>
</dbReference>
<evidence type="ECO:0000256" key="2">
    <source>
        <dbReference type="ARBA" id="ARBA00023002"/>
    </source>
</evidence>
<dbReference type="PANTHER" id="PTHR43639:SF1">
    <property type="entry name" value="SHORT-CHAIN DEHYDROGENASE_REDUCTASE FAMILY PROTEIN"/>
    <property type="match status" value="1"/>
</dbReference>
<name>A0A840NML8_9PSEU</name>
<protein>
    <submittedName>
        <fullName evidence="3">NAD(P)-dependent dehydrogenase (Short-subunit alcohol dehydrogenase family)</fullName>
    </submittedName>
</protein>
<evidence type="ECO:0000256" key="1">
    <source>
        <dbReference type="ARBA" id="ARBA00006484"/>
    </source>
</evidence>
<evidence type="ECO:0000313" key="4">
    <source>
        <dbReference type="Proteomes" id="UP000580474"/>
    </source>
</evidence>
<dbReference type="Proteomes" id="UP000580474">
    <property type="component" value="Unassembled WGS sequence"/>
</dbReference>
<dbReference type="InterPro" id="IPR036291">
    <property type="entry name" value="NAD(P)-bd_dom_sf"/>
</dbReference>
<comment type="caution">
    <text evidence="3">The sequence shown here is derived from an EMBL/GenBank/DDBJ whole genome shotgun (WGS) entry which is preliminary data.</text>
</comment>
<dbReference type="PRINTS" id="PR00081">
    <property type="entry name" value="GDHRDH"/>
</dbReference>
<comment type="similarity">
    <text evidence="1">Belongs to the short-chain dehydrogenases/reductases (SDR) family.</text>
</comment>
<proteinExistence type="inferred from homology"/>
<dbReference type="InterPro" id="IPR002347">
    <property type="entry name" value="SDR_fam"/>
</dbReference>
<dbReference type="Gene3D" id="3.40.50.720">
    <property type="entry name" value="NAD(P)-binding Rossmann-like Domain"/>
    <property type="match status" value="1"/>
</dbReference>
<gene>
    <name evidence="3" type="ORF">BJ969_003607</name>
</gene>
<dbReference type="SUPFAM" id="SSF51735">
    <property type="entry name" value="NAD(P)-binding Rossmann-fold domains"/>
    <property type="match status" value="1"/>
</dbReference>
<reference evidence="3 4" key="1">
    <citation type="submission" date="2020-08" db="EMBL/GenBank/DDBJ databases">
        <title>Sequencing the genomes of 1000 actinobacteria strains.</title>
        <authorList>
            <person name="Klenk H.-P."/>
        </authorList>
    </citation>
    <scope>NUCLEOTIDE SEQUENCE [LARGE SCALE GENOMIC DNA]</scope>
    <source>
        <strain evidence="3 4">DSM 45582</strain>
    </source>
</reference>
<dbReference type="FunFam" id="3.40.50.720:FF:000084">
    <property type="entry name" value="Short-chain dehydrogenase reductase"/>
    <property type="match status" value="1"/>
</dbReference>
<dbReference type="PANTHER" id="PTHR43639">
    <property type="entry name" value="OXIDOREDUCTASE, SHORT-CHAIN DEHYDROGENASE/REDUCTASE FAMILY (AFU_ORTHOLOGUE AFUA_5G02870)"/>
    <property type="match status" value="1"/>
</dbReference>
<dbReference type="GO" id="GO:0016491">
    <property type="term" value="F:oxidoreductase activity"/>
    <property type="evidence" value="ECO:0007669"/>
    <property type="project" value="UniProtKB-KW"/>
</dbReference>
<evidence type="ECO:0000313" key="3">
    <source>
        <dbReference type="EMBL" id="MBB5070519.1"/>
    </source>
</evidence>
<dbReference type="RefSeq" id="WP_343071465.1">
    <property type="nucleotide sequence ID" value="NZ_JACHIV010000001.1"/>
</dbReference>
<dbReference type="AlphaFoldDB" id="A0A840NML8"/>
<dbReference type="EMBL" id="JACHIV010000001">
    <property type="protein sequence ID" value="MBB5070519.1"/>
    <property type="molecule type" value="Genomic_DNA"/>
</dbReference>
<sequence>MPEPQPPAVQAPVREKATELPHPLPGVPECGHRSLLWSRPRMRLCFPNTSLRSLKKSAMRTPQSALELCERVIRVDRIRNEERNQDMTSIQHGSATQELKGKRALVTGGTRGIGAAIVRRFVEEGAEVLAAARSVPDTVPEGAGYVAADLRTPTGVEEVAAAALERLGGVDVLVHNAGGAGPHASALAISEDEWQDVLNLNLMSAVRLDALVAPGMRERRSGAIVHISSAAAFPPVPQVVHYTSTKAALENYSRGMTAELAPFGVRVNVVTPGRTDTPGGARNREEIALMGEGAIEFPDVPLGRDGLPEDIAEAVLFIVSDRASWIAGGNLVVDGAEFPRR</sequence>
<keyword evidence="2" id="KW-0560">Oxidoreductase</keyword>
<keyword evidence="4" id="KW-1185">Reference proteome</keyword>
<dbReference type="Pfam" id="PF13561">
    <property type="entry name" value="adh_short_C2"/>
    <property type="match status" value="1"/>
</dbReference>
<accession>A0A840NML8</accession>
<dbReference type="NCBIfam" id="NF005095">
    <property type="entry name" value="PRK06523.1"/>
    <property type="match status" value="1"/>
</dbReference>
<dbReference type="PRINTS" id="PR00080">
    <property type="entry name" value="SDRFAMILY"/>
</dbReference>